<evidence type="ECO:0000256" key="9">
    <source>
        <dbReference type="ARBA" id="ARBA00042761"/>
    </source>
</evidence>
<keyword evidence="3" id="KW-0479">Metal-binding</keyword>
<dbReference type="GO" id="GO:0008408">
    <property type="term" value="F:3'-5' exonuclease activity"/>
    <property type="evidence" value="ECO:0007669"/>
    <property type="project" value="InterPro"/>
</dbReference>
<dbReference type="InterPro" id="IPR002562">
    <property type="entry name" value="3'-5'_exonuclease_dom"/>
</dbReference>
<dbReference type="SUPFAM" id="SSF54928">
    <property type="entry name" value="RNA-binding domain, RBD"/>
    <property type="match status" value="1"/>
</dbReference>
<feature type="domain" description="RRM" evidence="12">
    <location>
        <begin position="22"/>
        <end position="98"/>
    </location>
</feature>
<name>A0A5J4X573_9EUKA</name>
<dbReference type="AlphaFoldDB" id="A0A5J4X573"/>
<dbReference type="Pfam" id="PF00076">
    <property type="entry name" value="RRM_1"/>
    <property type="match status" value="1"/>
</dbReference>
<dbReference type="InterPro" id="IPR036397">
    <property type="entry name" value="RNaseH_sf"/>
</dbReference>
<proteinExistence type="predicted"/>
<evidence type="ECO:0000313" key="13">
    <source>
        <dbReference type="EMBL" id="KAA6401795.1"/>
    </source>
</evidence>
<keyword evidence="4" id="KW-0378">Hydrolase</keyword>
<reference evidence="13 14" key="1">
    <citation type="submission" date="2019-03" db="EMBL/GenBank/DDBJ databases">
        <title>Single cell metagenomics reveals metabolic interactions within the superorganism composed of flagellate Streblomastix strix and complex community of Bacteroidetes bacteria on its surface.</title>
        <authorList>
            <person name="Treitli S.C."/>
            <person name="Kolisko M."/>
            <person name="Husnik F."/>
            <person name="Keeling P."/>
            <person name="Hampl V."/>
        </authorList>
    </citation>
    <scope>NUCLEOTIDE SEQUENCE [LARGE SCALE GENOMIC DNA]</scope>
    <source>
        <strain evidence="13">ST1C</strain>
    </source>
</reference>
<comment type="subcellular location">
    <subcellularLocation>
        <location evidence="1">Nucleus</location>
    </subcellularLocation>
</comment>
<keyword evidence="6" id="KW-0460">Magnesium</keyword>
<evidence type="ECO:0000256" key="4">
    <source>
        <dbReference type="ARBA" id="ARBA00022801"/>
    </source>
</evidence>
<dbReference type="Gene3D" id="3.30.420.10">
    <property type="entry name" value="Ribonuclease H-like superfamily/Ribonuclease H"/>
    <property type="match status" value="1"/>
</dbReference>
<dbReference type="Gene3D" id="3.30.70.330">
    <property type="match status" value="2"/>
</dbReference>
<dbReference type="InterPro" id="IPR035979">
    <property type="entry name" value="RBD_domain_sf"/>
</dbReference>
<dbReference type="InterPro" id="IPR012337">
    <property type="entry name" value="RNaseH-like_sf"/>
</dbReference>
<dbReference type="GO" id="GO:0003723">
    <property type="term" value="F:RNA binding"/>
    <property type="evidence" value="ECO:0007669"/>
    <property type="project" value="UniProtKB-UniRule"/>
</dbReference>
<gene>
    <name evidence="13" type="ORF">EZS28_002669</name>
</gene>
<evidence type="ECO:0000256" key="1">
    <source>
        <dbReference type="ARBA" id="ARBA00004123"/>
    </source>
</evidence>
<evidence type="ECO:0000259" key="12">
    <source>
        <dbReference type="PROSITE" id="PS50102"/>
    </source>
</evidence>
<dbReference type="SUPFAM" id="SSF53098">
    <property type="entry name" value="Ribonuclease H-like"/>
    <property type="match status" value="1"/>
</dbReference>
<evidence type="ECO:0000256" key="2">
    <source>
        <dbReference type="ARBA" id="ARBA00022722"/>
    </source>
</evidence>
<dbReference type="GO" id="GO:0005634">
    <property type="term" value="C:nucleus"/>
    <property type="evidence" value="ECO:0007669"/>
    <property type="project" value="UniProtKB-SubCell"/>
</dbReference>
<dbReference type="InterPro" id="IPR051132">
    <property type="entry name" value="3-5_Exonuclease_domain"/>
</dbReference>
<feature type="non-terminal residue" evidence="13">
    <location>
        <position position="1"/>
    </location>
</feature>
<evidence type="ECO:0000256" key="7">
    <source>
        <dbReference type="ARBA" id="ARBA00023242"/>
    </source>
</evidence>
<dbReference type="EMBL" id="SNRW01000333">
    <property type="protein sequence ID" value="KAA6401795.1"/>
    <property type="molecule type" value="Genomic_DNA"/>
</dbReference>
<keyword evidence="5 13" id="KW-0269">Exonuclease</keyword>
<feature type="region of interest" description="Disordered" evidence="11">
    <location>
        <begin position="439"/>
        <end position="509"/>
    </location>
</feature>
<dbReference type="InterPro" id="IPR000504">
    <property type="entry name" value="RRM_dom"/>
</dbReference>
<dbReference type="GO" id="GO:0046872">
    <property type="term" value="F:metal ion binding"/>
    <property type="evidence" value="ECO:0007669"/>
    <property type="project" value="UniProtKB-KW"/>
</dbReference>
<sequence>KVGIAKPEQEKKTANENLFSQTCIHLDNLPGELNESELRAEFQGFAIKDIIITRREDGSTAGFCLIDFSNESDQKRSIEQKQCFLLKGKEIAIRAAYKGKLSILIAPQIVISEPRPPTNKFQPPAGFPRQIVHSFPIELLNTLPQFQFRERISIITQVYQAQQVVQRLLKEDCLGFDTESQINWNGGPNNLTIVQIANRHEAWIFIIRALRGISALIPLFTSDVPQKVCFAVTGDIDQLRSIQQFEPHGFVEVADVSRMIGVSDTGMQRLCANLLGVRIDKKESTSNWGRNILTDKQIVYAATDAFVSRWVYESVWEYKRRGLSLPPIEHVECKEEECDVTQFDLEIGNIDSSVTQKQLKRVFQQEGFFIRKVVFNDQIIQIHRQGQMIQVKSGLLMLDNEDICEQIIDKMNGIMIGKTAITLKKSELKVSRKAQQQNKIEQLKESQIKKEESVSQKEEYVPQKEEIDSKNEDHDIKIQEQDHQKEEQDTEKEAEDLKNEKSDLNHATK</sequence>
<comment type="caution">
    <text evidence="13">The sequence shown here is derived from an EMBL/GenBank/DDBJ whole genome shotgun (WGS) entry which is preliminary data.</text>
</comment>
<feature type="compositionally biased region" description="Basic and acidic residues" evidence="11">
    <location>
        <begin position="441"/>
        <end position="487"/>
    </location>
</feature>
<evidence type="ECO:0000256" key="3">
    <source>
        <dbReference type="ARBA" id="ARBA00022723"/>
    </source>
</evidence>
<dbReference type="GO" id="GO:0006139">
    <property type="term" value="P:nucleobase-containing compound metabolic process"/>
    <property type="evidence" value="ECO:0007669"/>
    <property type="project" value="InterPro"/>
</dbReference>
<evidence type="ECO:0000256" key="10">
    <source>
        <dbReference type="PROSITE-ProRule" id="PRU00176"/>
    </source>
</evidence>
<dbReference type="InterPro" id="IPR012677">
    <property type="entry name" value="Nucleotide-bd_a/b_plait_sf"/>
</dbReference>
<dbReference type="Proteomes" id="UP000324800">
    <property type="component" value="Unassembled WGS sequence"/>
</dbReference>
<dbReference type="Pfam" id="PF01612">
    <property type="entry name" value="DNA_pol_A_exo1"/>
    <property type="match status" value="1"/>
</dbReference>
<feature type="compositionally biased region" description="Basic and acidic residues" evidence="11">
    <location>
        <begin position="495"/>
        <end position="509"/>
    </location>
</feature>
<protein>
    <recommendedName>
        <fullName evidence="8">3'-5' exonuclease</fullName>
    </recommendedName>
    <alternativeName>
        <fullName evidence="9">Werner Syndrome-like exonuclease</fullName>
    </alternativeName>
</protein>
<keyword evidence="2" id="KW-0540">Nuclease</keyword>
<dbReference type="PANTHER" id="PTHR13620:SF109">
    <property type="entry name" value="3'-5' EXONUCLEASE"/>
    <property type="match status" value="1"/>
</dbReference>
<organism evidence="13 14">
    <name type="scientific">Streblomastix strix</name>
    <dbReference type="NCBI Taxonomy" id="222440"/>
    <lineage>
        <taxon>Eukaryota</taxon>
        <taxon>Metamonada</taxon>
        <taxon>Preaxostyla</taxon>
        <taxon>Oxymonadida</taxon>
        <taxon>Streblomastigidae</taxon>
        <taxon>Streblomastix</taxon>
    </lineage>
</organism>
<evidence type="ECO:0000256" key="11">
    <source>
        <dbReference type="SAM" id="MobiDB-lite"/>
    </source>
</evidence>
<evidence type="ECO:0000313" key="14">
    <source>
        <dbReference type="Proteomes" id="UP000324800"/>
    </source>
</evidence>
<accession>A0A5J4X573</accession>
<evidence type="ECO:0000256" key="6">
    <source>
        <dbReference type="ARBA" id="ARBA00022842"/>
    </source>
</evidence>
<evidence type="ECO:0000256" key="5">
    <source>
        <dbReference type="ARBA" id="ARBA00022839"/>
    </source>
</evidence>
<dbReference type="PANTHER" id="PTHR13620">
    <property type="entry name" value="3-5 EXONUCLEASE"/>
    <property type="match status" value="1"/>
</dbReference>
<keyword evidence="10" id="KW-0694">RNA-binding</keyword>
<dbReference type="PROSITE" id="PS50102">
    <property type="entry name" value="RRM"/>
    <property type="match status" value="1"/>
</dbReference>
<dbReference type="SMART" id="SM00360">
    <property type="entry name" value="RRM"/>
    <property type="match status" value="2"/>
</dbReference>
<evidence type="ECO:0000256" key="8">
    <source>
        <dbReference type="ARBA" id="ARBA00040531"/>
    </source>
</evidence>
<dbReference type="CDD" id="cd00590">
    <property type="entry name" value="RRM_SF"/>
    <property type="match status" value="1"/>
</dbReference>
<dbReference type="OrthoDB" id="1920326at2759"/>
<keyword evidence="7" id="KW-0539">Nucleus</keyword>